<accession>A0A1W2G527</accession>
<sequence length="347" mass="38819">MRKALLFIFLLSALSATGQEGQFSQYFASGALMNPAFPGTITTINFNTNYKRAGSPDQENHVELMQGSFSYPLRRVTTKEEYFGSVGVTFFRENRGYQGVYRNQKILGNFSYVVNLSELRNQLLVFGIQGGYAQLNLSDDGYRWGSQFNKYLDGGYDGDLAGESVTFDPVWYPVINFGALYTTYDNDDYKIRDYAFSVGISGDNLNRPKIGTVEGFDAKKAMLYKAFAVFQFPIGARFYGHPSAYVLNSNGSTQFNLGMYISTFVSSSRSNLGVELQTGAWYRVDDSFIGLIGLKIDQLKVGFSVDMNATNQGLNEQVGGNVSAYEITLGYSFELHKSYRRLSNPMF</sequence>
<organism evidence="2 3">
    <name type="scientific">Reichenbachiella faecimaris</name>
    <dbReference type="NCBI Taxonomy" id="692418"/>
    <lineage>
        <taxon>Bacteria</taxon>
        <taxon>Pseudomonadati</taxon>
        <taxon>Bacteroidota</taxon>
        <taxon>Cytophagia</taxon>
        <taxon>Cytophagales</taxon>
        <taxon>Reichenbachiellaceae</taxon>
        <taxon>Reichenbachiella</taxon>
    </lineage>
</organism>
<dbReference type="RefSeq" id="WP_084370475.1">
    <property type="nucleotide sequence ID" value="NZ_FWYF01000001.1"/>
</dbReference>
<reference evidence="2 3" key="1">
    <citation type="submission" date="2017-04" db="EMBL/GenBank/DDBJ databases">
        <authorList>
            <person name="Afonso C.L."/>
            <person name="Miller P.J."/>
            <person name="Scott M.A."/>
            <person name="Spackman E."/>
            <person name="Goraichik I."/>
            <person name="Dimitrov K.M."/>
            <person name="Suarez D.L."/>
            <person name="Swayne D.E."/>
        </authorList>
    </citation>
    <scope>NUCLEOTIDE SEQUENCE [LARGE SCALE GENOMIC DNA]</scope>
    <source>
        <strain evidence="2 3">DSM 26133</strain>
    </source>
</reference>
<keyword evidence="1" id="KW-0732">Signal</keyword>
<dbReference type="InterPro" id="IPR019861">
    <property type="entry name" value="PorP/SprF_Bacteroidetes"/>
</dbReference>
<gene>
    <name evidence="2" type="ORF">SAMN04488029_0112</name>
</gene>
<dbReference type="STRING" id="692418.SAMN04488029_0112"/>
<dbReference type="OrthoDB" id="1186563at2"/>
<keyword evidence="3" id="KW-1185">Reference proteome</keyword>
<evidence type="ECO:0000313" key="3">
    <source>
        <dbReference type="Proteomes" id="UP000192472"/>
    </source>
</evidence>
<feature type="chain" id="PRO_5010699708" evidence="1">
    <location>
        <begin position="19"/>
        <end position="347"/>
    </location>
</feature>
<protein>
    <submittedName>
        <fullName evidence="2">Type IX secretion system membrane protein, PorP/SprF family</fullName>
    </submittedName>
</protein>
<dbReference type="Pfam" id="PF11751">
    <property type="entry name" value="PorP_SprF"/>
    <property type="match status" value="1"/>
</dbReference>
<evidence type="ECO:0000313" key="2">
    <source>
        <dbReference type="EMBL" id="SMD31775.1"/>
    </source>
</evidence>
<proteinExistence type="predicted"/>
<dbReference type="NCBIfam" id="TIGR03519">
    <property type="entry name" value="T9SS_PorP_fam"/>
    <property type="match status" value="1"/>
</dbReference>
<dbReference type="AlphaFoldDB" id="A0A1W2G527"/>
<feature type="signal peptide" evidence="1">
    <location>
        <begin position="1"/>
        <end position="18"/>
    </location>
</feature>
<evidence type="ECO:0000256" key="1">
    <source>
        <dbReference type="SAM" id="SignalP"/>
    </source>
</evidence>
<dbReference type="EMBL" id="FWYF01000001">
    <property type="protein sequence ID" value="SMD31775.1"/>
    <property type="molecule type" value="Genomic_DNA"/>
</dbReference>
<dbReference type="Proteomes" id="UP000192472">
    <property type="component" value="Unassembled WGS sequence"/>
</dbReference>
<name>A0A1W2G527_REIFA</name>